<keyword evidence="9" id="KW-0560">Oxidoreductase</keyword>
<dbReference type="InterPro" id="IPR013130">
    <property type="entry name" value="Fe3_Rdtase_TM_dom"/>
</dbReference>
<dbReference type="SUPFAM" id="SSF63380">
    <property type="entry name" value="Riboflavin synthase domain-like"/>
    <property type="match status" value="1"/>
</dbReference>
<keyword evidence="16" id="KW-1185">Reference proteome</keyword>
<keyword evidence="10" id="KW-0408">Iron</keyword>
<feature type="transmembrane region" description="Helical" evidence="13">
    <location>
        <begin position="178"/>
        <end position="198"/>
    </location>
</feature>
<dbReference type="Pfam" id="PF08022">
    <property type="entry name" value="FAD_binding_8"/>
    <property type="match status" value="1"/>
</dbReference>
<evidence type="ECO:0000256" key="6">
    <source>
        <dbReference type="ARBA" id="ARBA00022723"/>
    </source>
</evidence>
<proteinExistence type="predicted"/>
<reference evidence="15 16" key="1">
    <citation type="submission" date="2018-07" db="EMBL/GenBank/DDBJ databases">
        <title>Genomic Encyclopedia of Type Strains, Phase IV (KMG-IV): sequencing the most valuable type-strain genomes for metagenomic binning, comparative biology and taxonomic classification.</title>
        <authorList>
            <person name="Goeker M."/>
        </authorList>
    </citation>
    <scope>NUCLEOTIDE SEQUENCE [LARGE SCALE GENOMIC DNA]</scope>
    <source>
        <strain evidence="15 16">DSM 103736</strain>
    </source>
</reference>
<keyword evidence="3" id="KW-0285">Flavoprotein</keyword>
<evidence type="ECO:0000313" key="15">
    <source>
        <dbReference type="EMBL" id="RDK90770.1"/>
    </source>
</evidence>
<feature type="transmembrane region" description="Helical" evidence="13">
    <location>
        <begin position="33"/>
        <end position="53"/>
    </location>
</feature>
<organism evidence="15 16">
    <name type="scientific">Enterobacillus tribolii</name>
    <dbReference type="NCBI Taxonomy" id="1487935"/>
    <lineage>
        <taxon>Bacteria</taxon>
        <taxon>Pseudomonadati</taxon>
        <taxon>Pseudomonadota</taxon>
        <taxon>Gammaproteobacteria</taxon>
        <taxon>Enterobacterales</taxon>
        <taxon>Hafniaceae</taxon>
        <taxon>Enterobacillus</taxon>
    </lineage>
</organism>
<feature type="transmembrane region" description="Helical" evidence="13">
    <location>
        <begin position="125"/>
        <end position="143"/>
    </location>
</feature>
<dbReference type="GO" id="GO:0016491">
    <property type="term" value="F:oxidoreductase activity"/>
    <property type="evidence" value="ECO:0007669"/>
    <property type="project" value="UniProtKB-KW"/>
</dbReference>
<keyword evidence="4 13" id="KW-0812">Transmembrane</keyword>
<gene>
    <name evidence="15" type="ORF">C8D90_10544</name>
</gene>
<dbReference type="PANTHER" id="PTHR47354">
    <property type="entry name" value="NADH OXIDOREDUCTASE HCR"/>
    <property type="match status" value="1"/>
</dbReference>
<dbReference type="GO" id="GO:0046872">
    <property type="term" value="F:metal ion binding"/>
    <property type="evidence" value="ECO:0007669"/>
    <property type="project" value="UniProtKB-KW"/>
</dbReference>
<accession>A0A370QPT1</accession>
<protein>
    <submittedName>
        <fullName evidence="15">Putative ferric reductase</fullName>
    </submittedName>
</protein>
<keyword evidence="11" id="KW-0411">Iron-sulfur</keyword>
<evidence type="ECO:0000256" key="1">
    <source>
        <dbReference type="ARBA" id="ARBA00001974"/>
    </source>
</evidence>
<feature type="transmembrane region" description="Helical" evidence="13">
    <location>
        <begin position="7"/>
        <end position="27"/>
    </location>
</feature>
<evidence type="ECO:0000256" key="8">
    <source>
        <dbReference type="ARBA" id="ARBA00022989"/>
    </source>
</evidence>
<dbReference type="Pfam" id="PF01794">
    <property type="entry name" value="Ferric_reduct"/>
    <property type="match status" value="1"/>
</dbReference>
<keyword evidence="6" id="KW-0479">Metal-binding</keyword>
<evidence type="ECO:0000256" key="2">
    <source>
        <dbReference type="ARBA" id="ARBA00004141"/>
    </source>
</evidence>
<evidence type="ECO:0000256" key="5">
    <source>
        <dbReference type="ARBA" id="ARBA00022714"/>
    </source>
</evidence>
<dbReference type="GO" id="GO:0016020">
    <property type="term" value="C:membrane"/>
    <property type="evidence" value="ECO:0007669"/>
    <property type="project" value="UniProtKB-SubCell"/>
</dbReference>
<dbReference type="Proteomes" id="UP000254848">
    <property type="component" value="Unassembled WGS sequence"/>
</dbReference>
<evidence type="ECO:0000256" key="3">
    <source>
        <dbReference type="ARBA" id="ARBA00022630"/>
    </source>
</evidence>
<feature type="transmembrane region" description="Helical" evidence="13">
    <location>
        <begin position="150"/>
        <end position="172"/>
    </location>
</feature>
<dbReference type="OrthoDB" id="9796486at2"/>
<evidence type="ECO:0000313" key="16">
    <source>
        <dbReference type="Proteomes" id="UP000254848"/>
    </source>
</evidence>
<dbReference type="RefSeq" id="WP_115458602.1">
    <property type="nucleotide sequence ID" value="NZ_QRAP01000005.1"/>
</dbReference>
<evidence type="ECO:0000256" key="12">
    <source>
        <dbReference type="ARBA" id="ARBA00023136"/>
    </source>
</evidence>
<dbReference type="PANTHER" id="PTHR47354:SF8">
    <property type="entry name" value="1,2-PHENYLACETYL-COA EPOXIDASE, SUBUNIT E"/>
    <property type="match status" value="1"/>
</dbReference>
<dbReference type="InterPro" id="IPR050415">
    <property type="entry name" value="MRET"/>
</dbReference>
<keyword evidence="5" id="KW-0001">2Fe-2S</keyword>
<evidence type="ECO:0000259" key="14">
    <source>
        <dbReference type="PROSITE" id="PS51384"/>
    </source>
</evidence>
<keyword evidence="12 13" id="KW-0472">Membrane</keyword>
<comment type="subcellular location">
    <subcellularLocation>
        <location evidence="2">Membrane</location>
        <topology evidence="2">Multi-pass membrane protein</topology>
    </subcellularLocation>
</comment>
<dbReference type="AlphaFoldDB" id="A0A370QPT1"/>
<dbReference type="PROSITE" id="PS51384">
    <property type="entry name" value="FAD_FR"/>
    <property type="match status" value="1"/>
</dbReference>
<evidence type="ECO:0000256" key="7">
    <source>
        <dbReference type="ARBA" id="ARBA00022827"/>
    </source>
</evidence>
<dbReference type="GO" id="GO:0051537">
    <property type="term" value="F:2 iron, 2 sulfur cluster binding"/>
    <property type="evidence" value="ECO:0007669"/>
    <property type="project" value="UniProtKB-KW"/>
</dbReference>
<dbReference type="InterPro" id="IPR039261">
    <property type="entry name" value="FNR_nucleotide-bd"/>
</dbReference>
<dbReference type="EMBL" id="QRAP01000005">
    <property type="protein sequence ID" value="RDK90770.1"/>
    <property type="molecule type" value="Genomic_DNA"/>
</dbReference>
<feature type="domain" description="FAD-binding FR-type" evidence="14">
    <location>
        <begin position="205"/>
        <end position="302"/>
    </location>
</feature>
<dbReference type="InterPro" id="IPR013112">
    <property type="entry name" value="FAD-bd_8"/>
</dbReference>
<name>A0A370QPT1_9GAMM</name>
<keyword evidence="8 13" id="KW-1133">Transmembrane helix</keyword>
<sequence>MRRLTGFLFFIWAIAFLFSLPETFSFFFWRRQIILLTGILALGYMSAAMVLAIRPAWLEKWLNGLDKMYRLHKHLGIGAFVMLSLHWLAFKAGKWLTQAGVLQRPHRGPPEGINWHAIANDIGEYAFYAFVIFAVVSLAKKMFNYKKFMLLHKLAGVIFIAGALHTVLSLNWEANQAIYSLAAVLLCAVGGYCAWLSLSGKIGRNRKVRGNVTQTRTLADNTLNFHLQLDGDIHYRPGQFIYLDLLDGESPHPFTVVNYDAGTRTLELAVKALGDYTSTLLKTLQPGQPAEVEGGYGRFLLVNDTHQVWIGAGIGITPFIAWLEALAAGRHSAKHIEKIVFFYCAASPREAFFLQRLQQLTSKITCIDFQVLLAERGELLTPEAIVERMGNRCDYSVSFCGPAPFAQTLKKGLTATGWDERRFHNELFSMR</sequence>
<dbReference type="CDD" id="cd06198">
    <property type="entry name" value="FNR_like_3"/>
    <property type="match status" value="1"/>
</dbReference>
<dbReference type="SUPFAM" id="SSF52343">
    <property type="entry name" value="Ferredoxin reductase-like, C-terminal NADP-linked domain"/>
    <property type="match status" value="1"/>
</dbReference>
<feature type="transmembrane region" description="Helical" evidence="13">
    <location>
        <begin position="74"/>
        <end position="90"/>
    </location>
</feature>
<dbReference type="InterPro" id="IPR017927">
    <property type="entry name" value="FAD-bd_FR_type"/>
</dbReference>
<evidence type="ECO:0000256" key="4">
    <source>
        <dbReference type="ARBA" id="ARBA00022692"/>
    </source>
</evidence>
<comment type="caution">
    <text evidence="15">The sequence shown here is derived from an EMBL/GenBank/DDBJ whole genome shotgun (WGS) entry which is preliminary data.</text>
</comment>
<dbReference type="GO" id="GO:0050660">
    <property type="term" value="F:flavin adenine dinucleotide binding"/>
    <property type="evidence" value="ECO:0007669"/>
    <property type="project" value="TreeGrafter"/>
</dbReference>
<evidence type="ECO:0000256" key="11">
    <source>
        <dbReference type="ARBA" id="ARBA00023014"/>
    </source>
</evidence>
<evidence type="ECO:0000256" key="13">
    <source>
        <dbReference type="SAM" id="Phobius"/>
    </source>
</evidence>
<dbReference type="Gene3D" id="2.40.30.10">
    <property type="entry name" value="Translation factors"/>
    <property type="match status" value="1"/>
</dbReference>
<evidence type="ECO:0000256" key="9">
    <source>
        <dbReference type="ARBA" id="ARBA00023002"/>
    </source>
</evidence>
<dbReference type="Gene3D" id="3.40.50.80">
    <property type="entry name" value="Nucleotide-binding domain of ferredoxin-NADP reductase (FNR) module"/>
    <property type="match status" value="1"/>
</dbReference>
<dbReference type="InterPro" id="IPR017938">
    <property type="entry name" value="Riboflavin_synthase-like_b-brl"/>
</dbReference>
<keyword evidence="7" id="KW-0274">FAD</keyword>
<comment type="cofactor">
    <cofactor evidence="1">
        <name>FAD</name>
        <dbReference type="ChEBI" id="CHEBI:57692"/>
    </cofactor>
</comment>
<evidence type="ECO:0000256" key="10">
    <source>
        <dbReference type="ARBA" id="ARBA00023004"/>
    </source>
</evidence>